<dbReference type="Proteomes" id="UP000401081">
    <property type="component" value="Unassembled WGS sequence"/>
</dbReference>
<keyword evidence="3" id="KW-0479">Metal-binding</keyword>
<keyword evidence="5" id="KW-0460">Magnesium</keyword>
<comment type="cofactor">
    <cofactor evidence="1">
        <name>Mg(2+)</name>
        <dbReference type="ChEBI" id="CHEBI:18420"/>
    </cofactor>
</comment>
<dbReference type="GO" id="GO:0005737">
    <property type="term" value="C:cytoplasm"/>
    <property type="evidence" value="ECO:0007669"/>
    <property type="project" value="InterPro"/>
</dbReference>
<dbReference type="InterPro" id="IPR036649">
    <property type="entry name" value="Pyrophosphatase_sf"/>
</dbReference>
<evidence type="ECO:0000256" key="3">
    <source>
        <dbReference type="ARBA" id="ARBA00022723"/>
    </source>
</evidence>
<proteinExistence type="predicted"/>
<feature type="compositionally biased region" description="Basic and acidic residues" evidence="6">
    <location>
        <begin position="109"/>
        <end position="119"/>
    </location>
</feature>
<evidence type="ECO:0000313" key="8">
    <source>
        <dbReference type="Proteomes" id="UP000401081"/>
    </source>
</evidence>
<dbReference type="SUPFAM" id="SSF50324">
    <property type="entry name" value="Inorganic pyrophosphatase"/>
    <property type="match status" value="1"/>
</dbReference>
<accession>A0A485CT23</accession>
<protein>
    <recommendedName>
        <fullName evidence="2">inorganic diphosphatase</fullName>
        <ecNumber evidence="2">3.6.1.1</ecNumber>
    </recommendedName>
</protein>
<dbReference type="GO" id="GO:0000287">
    <property type="term" value="F:magnesium ion binding"/>
    <property type="evidence" value="ECO:0007669"/>
    <property type="project" value="InterPro"/>
</dbReference>
<gene>
    <name evidence="7" type="primary">ppa_3</name>
    <name evidence="7" type="ORF">NCTC12993_06984</name>
</gene>
<evidence type="ECO:0000256" key="2">
    <source>
        <dbReference type="ARBA" id="ARBA00012146"/>
    </source>
</evidence>
<evidence type="ECO:0000256" key="1">
    <source>
        <dbReference type="ARBA" id="ARBA00001946"/>
    </source>
</evidence>
<evidence type="ECO:0000256" key="4">
    <source>
        <dbReference type="ARBA" id="ARBA00022801"/>
    </source>
</evidence>
<dbReference type="Gene3D" id="3.90.80.10">
    <property type="entry name" value="Inorganic pyrophosphatase"/>
    <property type="match status" value="1"/>
</dbReference>
<evidence type="ECO:0000256" key="6">
    <source>
        <dbReference type="SAM" id="MobiDB-lite"/>
    </source>
</evidence>
<keyword evidence="4 7" id="KW-0378">Hydrolase</keyword>
<dbReference type="AlphaFoldDB" id="A0A485CT23"/>
<keyword evidence="8" id="KW-1185">Reference proteome</keyword>
<dbReference type="EC" id="3.6.1.1" evidence="2"/>
<organism evidence="7 8">
    <name type="scientific">Kluyvera cryocrescens</name>
    <name type="common">Kluyvera citrophila</name>
    <dbReference type="NCBI Taxonomy" id="580"/>
    <lineage>
        <taxon>Bacteria</taxon>
        <taxon>Pseudomonadati</taxon>
        <taxon>Pseudomonadota</taxon>
        <taxon>Gammaproteobacteria</taxon>
        <taxon>Enterobacterales</taxon>
        <taxon>Enterobacteriaceae</taxon>
        <taxon>Kluyvera</taxon>
    </lineage>
</organism>
<dbReference type="EMBL" id="CAADJD010000028">
    <property type="protein sequence ID" value="VFS87713.1"/>
    <property type="molecule type" value="Genomic_DNA"/>
</dbReference>
<dbReference type="GO" id="GO:0006796">
    <property type="term" value="P:phosphate-containing compound metabolic process"/>
    <property type="evidence" value="ECO:0007669"/>
    <property type="project" value="InterPro"/>
</dbReference>
<evidence type="ECO:0000256" key="5">
    <source>
        <dbReference type="ARBA" id="ARBA00022842"/>
    </source>
</evidence>
<dbReference type="PANTHER" id="PTHR10286">
    <property type="entry name" value="INORGANIC PYROPHOSPHATASE"/>
    <property type="match status" value="1"/>
</dbReference>
<name>A0A485CT23_KLUCR</name>
<evidence type="ECO:0000313" key="7">
    <source>
        <dbReference type="EMBL" id="VFS87713.1"/>
    </source>
</evidence>
<dbReference type="InterPro" id="IPR008162">
    <property type="entry name" value="Pyrophosphatase"/>
</dbReference>
<feature type="region of interest" description="Disordered" evidence="6">
    <location>
        <begin position="96"/>
        <end position="119"/>
    </location>
</feature>
<reference evidence="7 8" key="1">
    <citation type="submission" date="2019-03" db="EMBL/GenBank/DDBJ databases">
        <authorList>
            <consortium name="Pathogen Informatics"/>
        </authorList>
    </citation>
    <scope>NUCLEOTIDE SEQUENCE [LARGE SCALE GENOMIC DNA]</scope>
    <source>
        <strain evidence="7 8">NCTC12993</strain>
    </source>
</reference>
<sequence length="119" mass="13379">MATPLDVVFYTRAPMAPGTLIKLRAIGVLKMVDGGEKDDKIIAVPASKIDPTYDEIKNISDLPKIEQERLEAFFRVYKQLPAGRKSVELIAVSTMPLRQNRKSNRPGMRGKENTRQPQL</sequence>
<dbReference type="GO" id="GO:0004427">
    <property type="term" value="F:inorganic diphosphate phosphatase activity"/>
    <property type="evidence" value="ECO:0007669"/>
    <property type="project" value="UniProtKB-EC"/>
</dbReference>
<dbReference type="Pfam" id="PF00719">
    <property type="entry name" value="Pyrophosphatase"/>
    <property type="match status" value="1"/>
</dbReference>